<accession>A0A4U6TI89</accession>
<dbReference type="Proteomes" id="UP000298652">
    <property type="component" value="Chromosome 8"/>
</dbReference>
<reference evidence="1" key="1">
    <citation type="submission" date="2019-03" db="EMBL/GenBank/DDBJ databases">
        <title>WGS assembly of Setaria viridis.</title>
        <authorList>
            <person name="Huang P."/>
            <person name="Jenkins J."/>
            <person name="Grimwood J."/>
            <person name="Barry K."/>
            <person name="Healey A."/>
            <person name="Mamidi S."/>
            <person name="Sreedasyam A."/>
            <person name="Shu S."/>
            <person name="Feldman M."/>
            <person name="Wu J."/>
            <person name="Yu Y."/>
            <person name="Chen C."/>
            <person name="Johnson J."/>
            <person name="Rokhsar D."/>
            <person name="Baxter I."/>
            <person name="Schmutz J."/>
            <person name="Brutnell T."/>
            <person name="Kellogg E."/>
        </authorList>
    </citation>
    <scope>NUCLEOTIDE SEQUENCE [LARGE SCALE GENOMIC DNA]</scope>
</reference>
<dbReference type="AlphaFoldDB" id="A0A4U6TI89"/>
<dbReference type="EMBL" id="CM016559">
    <property type="protein sequence ID" value="TKW02091.1"/>
    <property type="molecule type" value="Genomic_DNA"/>
</dbReference>
<gene>
    <name evidence="1" type="ORF">SEVIR_8G222200v2</name>
</gene>
<protein>
    <submittedName>
        <fullName evidence="1">Uncharacterized protein</fullName>
    </submittedName>
</protein>
<sequence length="92" mass="10204">MTSPRASPPRAAHLPPVLITFPPLERRWPRWPEPAAVLRPPPDCRDSPPTGLWVGLLHGLTCQACSLLAVTVRTKWSKLAEAMQEEKANYVA</sequence>
<dbReference type="Gramene" id="TKW02091">
    <property type="protein sequence ID" value="TKW02091"/>
    <property type="gene ID" value="SEVIR_8G222200v2"/>
</dbReference>
<name>A0A4U6TI89_SETVI</name>
<evidence type="ECO:0000313" key="2">
    <source>
        <dbReference type="Proteomes" id="UP000298652"/>
    </source>
</evidence>
<organism evidence="1 2">
    <name type="scientific">Setaria viridis</name>
    <name type="common">Green bristlegrass</name>
    <name type="synonym">Setaria italica subsp. viridis</name>
    <dbReference type="NCBI Taxonomy" id="4556"/>
    <lineage>
        <taxon>Eukaryota</taxon>
        <taxon>Viridiplantae</taxon>
        <taxon>Streptophyta</taxon>
        <taxon>Embryophyta</taxon>
        <taxon>Tracheophyta</taxon>
        <taxon>Spermatophyta</taxon>
        <taxon>Magnoliopsida</taxon>
        <taxon>Liliopsida</taxon>
        <taxon>Poales</taxon>
        <taxon>Poaceae</taxon>
        <taxon>PACMAD clade</taxon>
        <taxon>Panicoideae</taxon>
        <taxon>Panicodae</taxon>
        <taxon>Paniceae</taxon>
        <taxon>Cenchrinae</taxon>
        <taxon>Setaria</taxon>
    </lineage>
</organism>
<keyword evidence="2" id="KW-1185">Reference proteome</keyword>
<proteinExistence type="predicted"/>
<evidence type="ECO:0000313" key="1">
    <source>
        <dbReference type="EMBL" id="TKW02091.1"/>
    </source>
</evidence>